<keyword evidence="4" id="KW-1185">Reference proteome</keyword>
<dbReference type="InterPro" id="IPR001387">
    <property type="entry name" value="Cro/C1-type_HTH"/>
</dbReference>
<feature type="compositionally biased region" description="Basic residues" evidence="1">
    <location>
        <begin position="86"/>
        <end position="100"/>
    </location>
</feature>
<dbReference type="RefSeq" id="WP_166948243.1">
    <property type="nucleotide sequence ID" value="NZ_JAARLZ010000005.1"/>
</dbReference>
<dbReference type="InterPro" id="IPR010982">
    <property type="entry name" value="Lambda_DNA-bd_dom_sf"/>
</dbReference>
<dbReference type="Proteomes" id="UP000490980">
    <property type="component" value="Unassembled WGS sequence"/>
</dbReference>
<reference evidence="3 4" key="1">
    <citation type="submission" date="2020-03" db="EMBL/GenBank/DDBJ databases">
        <authorList>
            <person name="Lai Q."/>
        </authorList>
    </citation>
    <scope>NUCLEOTIDE SEQUENCE [LARGE SCALE GENOMIC DNA]</scope>
    <source>
        <strain evidence="3 4">CCUG 25036</strain>
    </source>
</reference>
<name>A0A7X5ZIK4_9GAMM</name>
<evidence type="ECO:0000313" key="4">
    <source>
        <dbReference type="Proteomes" id="UP000490980"/>
    </source>
</evidence>
<evidence type="ECO:0000313" key="3">
    <source>
        <dbReference type="EMBL" id="NII06874.1"/>
    </source>
</evidence>
<dbReference type="PROSITE" id="PS50943">
    <property type="entry name" value="HTH_CROC1"/>
    <property type="match status" value="1"/>
</dbReference>
<dbReference type="Gene3D" id="1.10.260.40">
    <property type="entry name" value="lambda repressor-like DNA-binding domains"/>
    <property type="match status" value="1"/>
</dbReference>
<feature type="domain" description="HTH cro/C1-type" evidence="2">
    <location>
        <begin position="11"/>
        <end position="65"/>
    </location>
</feature>
<evidence type="ECO:0000259" key="2">
    <source>
        <dbReference type="PROSITE" id="PS50943"/>
    </source>
</evidence>
<dbReference type="AlphaFoldDB" id="A0A7X5ZIK4"/>
<sequence>MAHPSHIGMNIRRECSNQNITLDELSRRTGLSVGRLYEIEEAGGCPRLSEIIGVSRALDVPYTALLVSTARPGNTSGRSIVSGSLRLHRQPHGMKHASSR</sequence>
<comment type="caution">
    <text evidence="3">The sequence shown here is derived from an EMBL/GenBank/DDBJ whole genome shotgun (WGS) entry which is preliminary data.</text>
</comment>
<protein>
    <submittedName>
        <fullName evidence="3">Helix-turn-helix transcriptional regulator</fullName>
    </submittedName>
</protein>
<dbReference type="GO" id="GO:0003677">
    <property type="term" value="F:DNA binding"/>
    <property type="evidence" value="ECO:0007669"/>
    <property type="project" value="InterPro"/>
</dbReference>
<gene>
    <name evidence="3" type="ORF">HBF25_10795</name>
</gene>
<dbReference type="SMART" id="SM00530">
    <property type="entry name" value="HTH_XRE"/>
    <property type="match status" value="1"/>
</dbReference>
<accession>A0A7X5ZIK4</accession>
<proteinExistence type="predicted"/>
<dbReference type="CDD" id="cd00093">
    <property type="entry name" value="HTH_XRE"/>
    <property type="match status" value="1"/>
</dbReference>
<dbReference type="Pfam" id="PF01381">
    <property type="entry name" value="HTH_3"/>
    <property type="match status" value="1"/>
</dbReference>
<organism evidence="3 4">
    <name type="scientific">Luteibacter anthropi</name>
    <dbReference type="NCBI Taxonomy" id="564369"/>
    <lineage>
        <taxon>Bacteria</taxon>
        <taxon>Pseudomonadati</taxon>
        <taxon>Pseudomonadota</taxon>
        <taxon>Gammaproteobacteria</taxon>
        <taxon>Lysobacterales</taxon>
        <taxon>Rhodanobacteraceae</taxon>
        <taxon>Luteibacter</taxon>
    </lineage>
</organism>
<dbReference type="EMBL" id="JAARLZ010000005">
    <property type="protein sequence ID" value="NII06874.1"/>
    <property type="molecule type" value="Genomic_DNA"/>
</dbReference>
<feature type="region of interest" description="Disordered" evidence="1">
    <location>
        <begin position="77"/>
        <end position="100"/>
    </location>
</feature>
<evidence type="ECO:0000256" key="1">
    <source>
        <dbReference type="SAM" id="MobiDB-lite"/>
    </source>
</evidence>
<dbReference type="SUPFAM" id="SSF47413">
    <property type="entry name" value="lambda repressor-like DNA-binding domains"/>
    <property type="match status" value="1"/>
</dbReference>